<protein>
    <submittedName>
        <fullName evidence="2">Uncharacterized protein</fullName>
    </submittedName>
</protein>
<gene>
    <name evidence="2" type="ORF">OB919_15745</name>
</gene>
<dbReference type="AlphaFoldDB" id="A0AAP3E7Y9"/>
<keyword evidence="3" id="KW-1185">Reference proteome</keyword>
<evidence type="ECO:0000256" key="1">
    <source>
        <dbReference type="SAM" id="Coils"/>
    </source>
</evidence>
<feature type="coiled-coil region" evidence="1">
    <location>
        <begin position="49"/>
        <end position="76"/>
    </location>
</feature>
<comment type="caution">
    <text evidence="2">The sequence shown here is derived from an EMBL/GenBank/DDBJ whole genome shotgun (WGS) entry which is preliminary data.</text>
</comment>
<evidence type="ECO:0000313" key="3">
    <source>
        <dbReference type="Proteomes" id="UP001321047"/>
    </source>
</evidence>
<reference evidence="2 3" key="1">
    <citation type="submission" date="2022-09" db="EMBL/GenBank/DDBJ databases">
        <title>Enrichment on poylsaccharides allowed isolation of novel metabolic and taxonomic groups of Haloarchaea.</title>
        <authorList>
            <person name="Sorokin D.Y."/>
            <person name="Elcheninov A.G."/>
            <person name="Khizhniak T.V."/>
            <person name="Kolganova T.V."/>
            <person name="Kublanov I.V."/>
        </authorList>
    </citation>
    <scope>NUCLEOTIDE SEQUENCE [LARGE SCALE GENOMIC DNA]</scope>
    <source>
        <strain evidence="2 3">AArc-curdl1</strain>
    </source>
</reference>
<sequence>MSDLINYTNHERHPIRVAYSADSLAPVHEIEEALENRDSVTEESVKVQIRKRKQIMHELHKEIRKLEQLLQDEGENP</sequence>
<keyword evidence="1" id="KW-0175">Coiled coil</keyword>
<organism evidence="2 3">
    <name type="scientific">Natronosalvus hydrolyticus</name>
    <dbReference type="NCBI Taxonomy" id="2979988"/>
    <lineage>
        <taxon>Archaea</taxon>
        <taxon>Methanobacteriati</taxon>
        <taxon>Methanobacteriota</taxon>
        <taxon>Stenosarchaea group</taxon>
        <taxon>Halobacteria</taxon>
        <taxon>Halobacteriales</taxon>
        <taxon>Natrialbaceae</taxon>
        <taxon>Natronosalvus</taxon>
    </lineage>
</organism>
<dbReference type="EMBL" id="JAOPJZ010000017">
    <property type="protein sequence ID" value="MCU4753417.1"/>
    <property type="molecule type" value="Genomic_DNA"/>
</dbReference>
<accession>A0AAP3E7Y9</accession>
<name>A0AAP3E7Y9_9EURY</name>
<proteinExistence type="predicted"/>
<evidence type="ECO:0000313" key="2">
    <source>
        <dbReference type="EMBL" id="MCU4753417.1"/>
    </source>
</evidence>
<dbReference type="Proteomes" id="UP001321047">
    <property type="component" value="Unassembled WGS sequence"/>
</dbReference>
<dbReference type="RefSeq" id="WP_342809734.1">
    <property type="nucleotide sequence ID" value="NZ_JAOPJZ010000017.1"/>
</dbReference>